<feature type="region of interest" description="Disordered" evidence="7">
    <location>
        <begin position="32"/>
        <end position="55"/>
    </location>
</feature>
<keyword evidence="11" id="KW-1185">Reference proteome</keyword>
<protein>
    <recommendedName>
        <fullName evidence="9">Myb-like domain-containing protein</fullName>
    </recommendedName>
</protein>
<dbReference type="InterPro" id="IPR052606">
    <property type="entry name" value="DnaJ_domain_protein"/>
</dbReference>
<dbReference type="Proteomes" id="UP001153954">
    <property type="component" value="Unassembled WGS sequence"/>
</dbReference>
<evidence type="ECO:0000256" key="5">
    <source>
        <dbReference type="ARBA" id="ARBA00023136"/>
    </source>
</evidence>
<keyword evidence="4" id="KW-1133">Transmembrane helix</keyword>
<dbReference type="SMART" id="SM00717">
    <property type="entry name" value="SANT"/>
    <property type="match status" value="2"/>
</dbReference>
<organism evidence="10 11">
    <name type="scientific">Euphydryas editha</name>
    <name type="common">Edith's checkerspot</name>
    <dbReference type="NCBI Taxonomy" id="104508"/>
    <lineage>
        <taxon>Eukaryota</taxon>
        <taxon>Metazoa</taxon>
        <taxon>Ecdysozoa</taxon>
        <taxon>Arthropoda</taxon>
        <taxon>Hexapoda</taxon>
        <taxon>Insecta</taxon>
        <taxon>Pterygota</taxon>
        <taxon>Neoptera</taxon>
        <taxon>Endopterygota</taxon>
        <taxon>Lepidoptera</taxon>
        <taxon>Glossata</taxon>
        <taxon>Ditrysia</taxon>
        <taxon>Papilionoidea</taxon>
        <taxon>Nymphalidae</taxon>
        <taxon>Nymphalinae</taxon>
        <taxon>Euphydryas</taxon>
    </lineage>
</organism>
<dbReference type="EMBL" id="CAKOGL010000028">
    <property type="protein sequence ID" value="CAH2105749.1"/>
    <property type="molecule type" value="Genomic_DNA"/>
</dbReference>
<comment type="subcellular location">
    <subcellularLocation>
        <location evidence="6">Endomembrane system</location>
        <topology evidence="6">Single-pass membrane protein</topology>
    </subcellularLocation>
    <subcellularLocation>
        <location evidence="1">Nucleus</location>
    </subcellularLocation>
</comment>
<evidence type="ECO:0000256" key="8">
    <source>
        <dbReference type="SAM" id="SignalP"/>
    </source>
</evidence>
<dbReference type="InterPro" id="IPR009057">
    <property type="entry name" value="Homeodomain-like_sf"/>
</dbReference>
<keyword evidence="2" id="KW-0812">Transmembrane</keyword>
<proteinExistence type="predicted"/>
<feature type="domain" description="Myb-like" evidence="9">
    <location>
        <begin position="59"/>
        <end position="110"/>
    </location>
</feature>
<dbReference type="PANTHER" id="PTHR44653">
    <property type="entry name" value="DNAJ HOMOLOG SUBFAMILY C MEMBER 1"/>
    <property type="match status" value="1"/>
</dbReference>
<evidence type="ECO:0000256" key="7">
    <source>
        <dbReference type="SAM" id="MobiDB-lite"/>
    </source>
</evidence>
<evidence type="ECO:0000256" key="2">
    <source>
        <dbReference type="ARBA" id="ARBA00022692"/>
    </source>
</evidence>
<evidence type="ECO:0000256" key="4">
    <source>
        <dbReference type="ARBA" id="ARBA00022989"/>
    </source>
</evidence>
<dbReference type="GO" id="GO:0005634">
    <property type="term" value="C:nucleus"/>
    <property type="evidence" value="ECO:0007669"/>
    <property type="project" value="UniProtKB-SubCell"/>
</dbReference>
<feature type="chain" id="PRO_5043874533" description="Myb-like domain-containing protein" evidence="8">
    <location>
        <begin position="18"/>
        <end position="198"/>
    </location>
</feature>
<evidence type="ECO:0000256" key="3">
    <source>
        <dbReference type="ARBA" id="ARBA00022729"/>
    </source>
</evidence>
<dbReference type="GO" id="GO:0012505">
    <property type="term" value="C:endomembrane system"/>
    <property type="evidence" value="ECO:0007669"/>
    <property type="project" value="UniProtKB-SubCell"/>
</dbReference>
<feature type="compositionally biased region" description="Basic and acidic residues" evidence="7">
    <location>
        <begin position="121"/>
        <end position="138"/>
    </location>
</feature>
<sequence length="198" mass="22453">MRCYILLFFTLILSVRAWNDDDLEVFDVVEEEEKENGGRRTPPLHLPSPSPTPSPPVISDGLWTDDDLAELVRLVKKYPPGAAEHWERIAEAMSRSVPEVTHMAAKLKENCYKLPGQDTVEEAHQESPKKVKTRKAEETSGGNWTQTQQKALEAALAKSPKGSSRDRWQKIANAKEEEEMQNKNTEDTDKETEQEPLN</sequence>
<dbReference type="Gene3D" id="1.10.10.60">
    <property type="entry name" value="Homeodomain-like"/>
    <property type="match status" value="2"/>
</dbReference>
<name>A0AAU9V2H3_EUPED</name>
<evidence type="ECO:0000313" key="10">
    <source>
        <dbReference type="EMBL" id="CAH2105749.1"/>
    </source>
</evidence>
<feature type="compositionally biased region" description="Basic and acidic residues" evidence="7">
    <location>
        <begin position="163"/>
        <end position="198"/>
    </location>
</feature>
<dbReference type="AlphaFoldDB" id="A0AAU9V2H3"/>
<feature type="compositionally biased region" description="Pro residues" evidence="7">
    <location>
        <begin position="44"/>
        <end position="55"/>
    </location>
</feature>
<evidence type="ECO:0000313" key="11">
    <source>
        <dbReference type="Proteomes" id="UP001153954"/>
    </source>
</evidence>
<gene>
    <name evidence="10" type="ORF">EEDITHA_LOCUS19965</name>
</gene>
<dbReference type="Pfam" id="PF23082">
    <property type="entry name" value="Myb_DNA-binding_2"/>
    <property type="match status" value="1"/>
</dbReference>
<feature type="compositionally biased region" description="Polar residues" evidence="7">
    <location>
        <begin position="140"/>
        <end position="150"/>
    </location>
</feature>
<evidence type="ECO:0000256" key="6">
    <source>
        <dbReference type="ARBA" id="ARBA00037847"/>
    </source>
</evidence>
<comment type="caution">
    <text evidence="10">The sequence shown here is derived from an EMBL/GenBank/DDBJ whole genome shotgun (WGS) entry which is preliminary data.</text>
</comment>
<keyword evidence="5" id="KW-0472">Membrane</keyword>
<reference evidence="10" key="1">
    <citation type="submission" date="2022-03" db="EMBL/GenBank/DDBJ databases">
        <authorList>
            <person name="Tunstrom K."/>
        </authorList>
    </citation>
    <scope>NUCLEOTIDE SEQUENCE</scope>
</reference>
<feature type="domain" description="Myb-like" evidence="9">
    <location>
        <begin position="140"/>
        <end position="190"/>
    </location>
</feature>
<evidence type="ECO:0000259" key="9">
    <source>
        <dbReference type="SMART" id="SM00717"/>
    </source>
</evidence>
<dbReference type="SUPFAM" id="SSF46689">
    <property type="entry name" value="Homeodomain-like"/>
    <property type="match status" value="1"/>
</dbReference>
<accession>A0AAU9V2H3</accession>
<dbReference type="InterPro" id="IPR001005">
    <property type="entry name" value="SANT/Myb"/>
</dbReference>
<feature type="region of interest" description="Disordered" evidence="7">
    <location>
        <begin position="120"/>
        <end position="198"/>
    </location>
</feature>
<dbReference type="PANTHER" id="PTHR44653:SF2">
    <property type="entry name" value="DNAJ HOMOLOG SUBFAMILY C MEMBER 1"/>
    <property type="match status" value="1"/>
</dbReference>
<keyword evidence="3 8" id="KW-0732">Signal</keyword>
<dbReference type="CDD" id="cd00167">
    <property type="entry name" value="SANT"/>
    <property type="match status" value="1"/>
</dbReference>
<evidence type="ECO:0000256" key="1">
    <source>
        <dbReference type="ARBA" id="ARBA00004123"/>
    </source>
</evidence>
<feature type="signal peptide" evidence="8">
    <location>
        <begin position="1"/>
        <end position="17"/>
    </location>
</feature>